<reference evidence="1 2" key="1">
    <citation type="submission" date="2018-08" db="EMBL/GenBank/DDBJ databases">
        <title>Genomic investigation of the strawberry pathogen Phytophthora fragariae indicates pathogenicity is determined by transcriptional variation in three key races.</title>
        <authorList>
            <person name="Adams T.M."/>
            <person name="Armitage A.D."/>
            <person name="Sobczyk M.K."/>
            <person name="Bates H.J."/>
            <person name="Dunwell J.M."/>
            <person name="Nellist C.F."/>
            <person name="Harrison R.J."/>
        </authorList>
    </citation>
    <scope>NUCLEOTIDE SEQUENCE [LARGE SCALE GENOMIC DNA]</scope>
    <source>
        <strain evidence="1 2">NOV-27</strain>
    </source>
</reference>
<name>A0A6A3XK11_9STRA</name>
<protein>
    <submittedName>
        <fullName evidence="1">Uncharacterized protein</fullName>
    </submittedName>
</protein>
<comment type="caution">
    <text evidence="1">The sequence shown here is derived from an EMBL/GenBank/DDBJ whole genome shotgun (WGS) entry which is preliminary data.</text>
</comment>
<accession>A0A6A3XK11</accession>
<organism evidence="1 2">
    <name type="scientific">Phytophthora fragariae</name>
    <dbReference type="NCBI Taxonomy" id="53985"/>
    <lineage>
        <taxon>Eukaryota</taxon>
        <taxon>Sar</taxon>
        <taxon>Stramenopiles</taxon>
        <taxon>Oomycota</taxon>
        <taxon>Peronosporomycetes</taxon>
        <taxon>Peronosporales</taxon>
        <taxon>Peronosporaceae</taxon>
        <taxon>Phytophthora</taxon>
    </lineage>
</organism>
<evidence type="ECO:0000313" key="2">
    <source>
        <dbReference type="Proteomes" id="UP000433483"/>
    </source>
</evidence>
<dbReference type="Proteomes" id="UP000433483">
    <property type="component" value="Unassembled WGS sequence"/>
</dbReference>
<dbReference type="EMBL" id="QXGB01000976">
    <property type="protein sequence ID" value="KAE9199803.1"/>
    <property type="molecule type" value="Genomic_DNA"/>
</dbReference>
<gene>
    <name evidence="1" type="ORF">PF005_g15597</name>
</gene>
<sequence length="56" mass="5866">MVTPLPKAIASALMSWRCSFASSSKLASIPFITCFFKAFAASITSTVGSTSPSFTL</sequence>
<proteinExistence type="predicted"/>
<dbReference type="AlphaFoldDB" id="A0A6A3XK11"/>
<keyword evidence="2" id="KW-1185">Reference proteome</keyword>
<evidence type="ECO:0000313" key="1">
    <source>
        <dbReference type="EMBL" id="KAE9199803.1"/>
    </source>
</evidence>